<evidence type="ECO:0008006" key="3">
    <source>
        <dbReference type="Google" id="ProtNLM"/>
    </source>
</evidence>
<dbReference type="Pfam" id="PF11162">
    <property type="entry name" value="DUF2946"/>
    <property type="match status" value="1"/>
</dbReference>
<organism evidence="1 2">
    <name type="scientific">Pseudomonas sediminis</name>
    <dbReference type="NCBI Taxonomy" id="1691904"/>
    <lineage>
        <taxon>Bacteria</taxon>
        <taxon>Pseudomonadati</taxon>
        <taxon>Pseudomonadota</taxon>
        <taxon>Gammaproteobacteria</taxon>
        <taxon>Pseudomonadales</taxon>
        <taxon>Pseudomonadaceae</taxon>
        <taxon>Pseudomonas</taxon>
    </lineage>
</organism>
<comment type="caution">
    <text evidence="1">The sequence shown here is derived from an EMBL/GenBank/DDBJ whole genome shotgun (WGS) entry which is preliminary data.</text>
</comment>
<dbReference type="EMBL" id="NIQU01000008">
    <property type="protein sequence ID" value="PIA66842.1"/>
    <property type="molecule type" value="Genomic_DNA"/>
</dbReference>
<gene>
    <name evidence="1" type="ORF">CDO35_18815</name>
</gene>
<proteinExistence type="predicted"/>
<evidence type="ECO:0000313" key="2">
    <source>
        <dbReference type="Proteomes" id="UP000229504"/>
    </source>
</evidence>
<evidence type="ECO:0000313" key="1">
    <source>
        <dbReference type="EMBL" id="PIA66842.1"/>
    </source>
</evidence>
<dbReference type="InterPro" id="IPR021333">
    <property type="entry name" value="DUF2946"/>
</dbReference>
<accession>A0A2G5FFX4</accession>
<dbReference type="AlphaFoldDB" id="A0A2G5FFX4"/>
<name>A0A2G5FFX4_9PSED</name>
<protein>
    <recommendedName>
        <fullName evidence="3">DUF2946 domain-containing protein</fullName>
    </recommendedName>
</protein>
<sequence length="127" mass="13809">MLALMRMSAGRRLLGAQLGLLAFVLIAFAPLFSQLRADSSDWSWLAELACHDGNEKSSSAPVDAPQRFSLDACAYCSLLINSPALGCQDWGRFDISVVQAVPPLLRRQPILQLRFPASQSRAPPVIA</sequence>
<reference evidence="2" key="1">
    <citation type="submission" date="2017-06" db="EMBL/GenBank/DDBJ databases">
        <authorList>
            <person name="Rastogi G."/>
            <person name="Vaishampayan P."/>
            <person name="Seuylemezian A."/>
        </authorList>
    </citation>
    <scope>NUCLEOTIDE SEQUENCE [LARGE SCALE GENOMIC DNA]</scope>
    <source>
        <strain evidence="2">PI11</strain>
    </source>
</reference>
<dbReference type="Proteomes" id="UP000229504">
    <property type="component" value="Unassembled WGS sequence"/>
</dbReference>